<evidence type="ECO:0000313" key="4">
    <source>
        <dbReference type="EMBL" id="CAI0474128.1"/>
    </source>
</evidence>
<gene>
    <name evidence="4" type="ORF">LITE_LOCUS39907</name>
</gene>
<dbReference type="InterPro" id="IPR008528">
    <property type="entry name" value="unc-13_homologue"/>
</dbReference>
<evidence type="ECO:0000259" key="2">
    <source>
        <dbReference type="PROSITE" id="PS51258"/>
    </source>
</evidence>
<dbReference type="PANTHER" id="PTHR31280">
    <property type="entry name" value="PROTEIN UNC-13 HOMOLOG"/>
    <property type="match status" value="1"/>
</dbReference>
<accession>A0AAV0PVD6</accession>
<dbReference type="EMBL" id="CAMGYJ010000009">
    <property type="protein sequence ID" value="CAI0474128.1"/>
    <property type="molecule type" value="Genomic_DNA"/>
</dbReference>
<dbReference type="AlphaFoldDB" id="A0AAV0PVD6"/>
<dbReference type="Proteomes" id="UP001154282">
    <property type="component" value="Unassembled WGS sequence"/>
</dbReference>
<feature type="domain" description="MHD2" evidence="3">
    <location>
        <begin position="946"/>
        <end position="1056"/>
    </location>
</feature>
<sequence length="1101" mass="123715">MEEENAVELLQRFRRDRRVLLDFILSGSLIKKVVMPPGAVTLDDVDLDQVSVDHVLNCAKKGGMLELSEAIRDYHDSTGLPQMNSTSSADEFFLVTDPAFSGSPPRRAPPSIPASTPISVAAPVYAPSPVASLSSVAKSESFNSEEERELTVDDIEIDDFEDDDLDAEEVASARVVRRNTNDASDLVPKLPTFATGIADDDLRETAYEVLLACAGAAGGLIVPSKEKKKDKKSRLMRKLGRSKTQTLASQSERAPGMAGLLETMRAQMEISESMDIRTRKGLLNALTGKVGKRMDTLLIPLELLCCISRTEFSDKKAYIRWQKRQLYMLEEGLINHPVVGFSESGRKGSELRILLAKIEESEFRESSAGEVQRTECLRSLREIAVSLAERSTRGDLTGEVCHWADGYPLNVKLYEKLLLSVFDILDEGKLTEEVEEILELLKSTWRVLGITETIHYTCYTWVLFRQFVITKELGVLQHAIEQLNRIPLREQRGPQERLHLKSLSSRVDGQELSFLQSFLSPIQKWADKRLGDYHLHFSEDPAVMEGILQVAIVTRRLLVEESETGIVSTSAMDRDQIESYISSSIKTAFTRTLQGVDKSDAMHDHSLALLAEETKKLLKKESSLFSPILSQRHPQSIVISASLLHRLYGIKLKPFLDGAEHLTEDVVSVFPAADSLEHYIMSLISSTSGDGTAEVNLRKLNSYQVESVSGTLVMRWVNSQLGRLLGWVDRALQQERWEPISPQQRHAPSIVEVYRIVEETVDQFFALKVPMRSSELNSLFRGVDNAFQVFAKHVKDKLENKEDLIPPVPVLTRYKKEAGIKAFVKKELFESKLPEETTKSRVVDVQATPILCVQLNTLFYAISQLNKLEDSIWEQWTAKKPREQFITEKSLEEKSPSLKQKGSFDGSRKDINAAIDRICEFTGTKIIFWDLREPFIENLYKPSVSQNRLEDLIEPLDLELSQLCSVISDQLRDRIVTSLLQASLDGLVRVLLDGGSSRVFHHTDAKILEEDLEVLKEFFISGGDGLPRGVVENHVARVRQVIKLHGYETRELIDDLRSSSGGGGSKLGGDTQTLLRILCHRTDPEASQFLKKQFRIPKSLS</sequence>
<evidence type="ECO:0008006" key="6">
    <source>
        <dbReference type="Google" id="ProtNLM"/>
    </source>
</evidence>
<feature type="domain" description="MHD1" evidence="2">
    <location>
        <begin position="667"/>
        <end position="808"/>
    </location>
</feature>
<dbReference type="InterPro" id="IPR014772">
    <property type="entry name" value="Munc13_dom-2"/>
</dbReference>
<dbReference type="Pfam" id="PF25761">
    <property type="entry name" value="TPR_PATROL1"/>
    <property type="match status" value="1"/>
</dbReference>
<dbReference type="PANTHER" id="PTHR31280:SF2">
    <property type="entry name" value="PROTEIN UNC-13 HOMOLOG"/>
    <property type="match status" value="1"/>
</dbReference>
<feature type="compositionally biased region" description="Basic residues" evidence="1">
    <location>
        <begin position="228"/>
        <end position="241"/>
    </location>
</feature>
<dbReference type="InterPro" id="IPR057984">
    <property type="entry name" value="PATROL1_C"/>
</dbReference>
<comment type="caution">
    <text evidence="4">The sequence shown here is derived from an EMBL/GenBank/DDBJ whole genome shotgun (WGS) entry which is preliminary data.</text>
</comment>
<dbReference type="PROSITE" id="PS51258">
    <property type="entry name" value="MHD1"/>
    <property type="match status" value="1"/>
</dbReference>
<reference evidence="4" key="1">
    <citation type="submission" date="2022-08" db="EMBL/GenBank/DDBJ databases">
        <authorList>
            <person name="Gutierrez-Valencia J."/>
        </authorList>
    </citation>
    <scope>NUCLEOTIDE SEQUENCE</scope>
</reference>
<dbReference type="PROSITE" id="PS51259">
    <property type="entry name" value="MHD2"/>
    <property type="match status" value="1"/>
</dbReference>
<keyword evidence="5" id="KW-1185">Reference proteome</keyword>
<organism evidence="4 5">
    <name type="scientific">Linum tenue</name>
    <dbReference type="NCBI Taxonomy" id="586396"/>
    <lineage>
        <taxon>Eukaryota</taxon>
        <taxon>Viridiplantae</taxon>
        <taxon>Streptophyta</taxon>
        <taxon>Embryophyta</taxon>
        <taxon>Tracheophyta</taxon>
        <taxon>Spermatophyta</taxon>
        <taxon>Magnoliopsida</taxon>
        <taxon>eudicotyledons</taxon>
        <taxon>Gunneridae</taxon>
        <taxon>Pentapetalae</taxon>
        <taxon>rosids</taxon>
        <taxon>fabids</taxon>
        <taxon>Malpighiales</taxon>
        <taxon>Linaceae</taxon>
        <taxon>Linum</taxon>
    </lineage>
</organism>
<feature type="region of interest" description="Disordered" evidence="1">
    <location>
        <begin position="228"/>
        <end position="254"/>
    </location>
</feature>
<feature type="compositionally biased region" description="Polar residues" evidence="1">
    <location>
        <begin position="242"/>
        <end position="252"/>
    </location>
</feature>
<name>A0AAV0PVD6_9ROSI</name>
<dbReference type="Gene3D" id="1.10.357.50">
    <property type="match status" value="1"/>
</dbReference>
<evidence type="ECO:0000313" key="5">
    <source>
        <dbReference type="Proteomes" id="UP001154282"/>
    </source>
</evidence>
<protein>
    <recommendedName>
        <fullName evidence="6">Protein unc-13 homolog</fullName>
    </recommendedName>
</protein>
<proteinExistence type="predicted"/>
<evidence type="ECO:0000256" key="1">
    <source>
        <dbReference type="SAM" id="MobiDB-lite"/>
    </source>
</evidence>
<evidence type="ECO:0000259" key="3">
    <source>
        <dbReference type="PROSITE" id="PS51259"/>
    </source>
</evidence>
<dbReference type="InterPro" id="IPR014770">
    <property type="entry name" value="Munc13_1"/>
</dbReference>